<reference evidence="1" key="2">
    <citation type="submission" date="2020-02" db="EMBL/GenBank/DDBJ databases">
        <authorList>
            <person name="Studholme D.J."/>
        </authorList>
    </citation>
    <scope>NUCLEOTIDE SEQUENCE</scope>
    <source>
        <strain evidence="1">00238/432</strain>
    </source>
</reference>
<name>A0A8J4W0F5_9STRA</name>
<feature type="non-terminal residue" evidence="1">
    <location>
        <position position="1"/>
    </location>
</feature>
<organism evidence="1 2">
    <name type="scientific">Phytophthora kernoviae 00238/432</name>
    <dbReference type="NCBI Taxonomy" id="1284355"/>
    <lineage>
        <taxon>Eukaryota</taxon>
        <taxon>Sar</taxon>
        <taxon>Stramenopiles</taxon>
        <taxon>Oomycota</taxon>
        <taxon>Peronosporomycetes</taxon>
        <taxon>Peronosporales</taxon>
        <taxon>Peronosporaceae</taxon>
        <taxon>Phytophthora</taxon>
    </lineage>
</organism>
<dbReference type="Proteomes" id="UP000702964">
    <property type="component" value="Unassembled WGS sequence"/>
</dbReference>
<evidence type="ECO:0000313" key="1">
    <source>
        <dbReference type="EMBL" id="KAF4316433.1"/>
    </source>
</evidence>
<proteinExistence type="predicted"/>
<protein>
    <submittedName>
        <fullName evidence="1">Uncharacterized protein</fullName>
    </submittedName>
</protein>
<accession>A0A8J4W0F5</accession>
<dbReference type="AlphaFoldDB" id="A0A8J4W0F5"/>
<comment type="caution">
    <text evidence="1">The sequence shown here is derived from an EMBL/GenBank/DDBJ whole genome shotgun (WGS) entry which is preliminary data.</text>
</comment>
<gene>
    <name evidence="1" type="ORF">G195_010129</name>
</gene>
<reference evidence="1" key="1">
    <citation type="journal article" date="2015" name="Genom Data">
        <title>Draft genome sequences of Phytophthora kernoviae and Phytophthora ramorum lineage EU2 from Scotland.</title>
        <authorList>
            <person name="Sambles C."/>
            <person name="Schlenzig A."/>
            <person name="O'Neill P."/>
            <person name="Grant M."/>
            <person name="Studholme D.J."/>
        </authorList>
    </citation>
    <scope>NUCLEOTIDE SEQUENCE</scope>
    <source>
        <strain evidence="1">00238/432</strain>
    </source>
</reference>
<sequence>SNGQGGCPRRHLIHFGLDGAASDDIKLGGTDANERAPHLASIGNGGMLAMWEGSSSGGDLVEGGDRKIYAQVLDSASGKSISDKVTVDGSVVGNRYQALKSFPDGSVAYLSKGKTDTSVQVVRFFGC</sequence>
<dbReference type="EMBL" id="AOFI03000542">
    <property type="protein sequence ID" value="KAF4316433.1"/>
    <property type="molecule type" value="Genomic_DNA"/>
</dbReference>
<evidence type="ECO:0000313" key="2">
    <source>
        <dbReference type="Proteomes" id="UP000702964"/>
    </source>
</evidence>